<protein>
    <submittedName>
        <fullName evidence="3">Heavy metal-associated domain protein</fullName>
    </submittedName>
</protein>
<organism evidence="3 4">
    <name type="scientific">Subdoligranulum variabile DSM 15176</name>
    <dbReference type="NCBI Taxonomy" id="411471"/>
    <lineage>
        <taxon>Bacteria</taxon>
        <taxon>Bacillati</taxon>
        <taxon>Bacillota</taxon>
        <taxon>Clostridia</taxon>
        <taxon>Eubacteriales</taxon>
        <taxon>Oscillospiraceae</taxon>
        <taxon>Subdoligranulum</taxon>
    </lineage>
</organism>
<dbReference type="CDD" id="cd00371">
    <property type="entry name" value="HMA"/>
    <property type="match status" value="1"/>
</dbReference>
<accession>D1PR10</accession>
<dbReference type="HOGENOM" id="CLU_134973_6_2_9"/>
<evidence type="ECO:0000313" key="4">
    <source>
        <dbReference type="Proteomes" id="UP000003438"/>
    </source>
</evidence>
<feature type="domain" description="HMA" evidence="2">
    <location>
        <begin position="26"/>
        <end position="91"/>
    </location>
</feature>
<evidence type="ECO:0000313" key="3">
    <source>
        <dbReference type="EMBL" id="EFB74857.1"/>
    </source>
</evidence>
<dbReference type="PROSITE" id="PS50846">
    <property type="entry name" value="HMA_2"/>
    <property type="match status" value="1"/>
</dbReference>
<dbReference type="eggNOG" id="COG2608">
    <property type="taxonomic scope" value="Bacteria"/>
</dbReference>
<reference evidence="3" key="1">
    <citation type="submission" date="2009-12" db="EMBL/GenBank/DDBJ databases">
        <authorList>
            <person name="Weinstock G."/>
            <person name="Sodergren E."/>
            <person name="Clifton S."/>
            <person name="Fulton L."/>
            <person name="Fulton B."/>
            <person name="Courtney L."/>
            <person name="Fronick C."/>
            <person name="Harrison M."/>
            <person name="Strong C."/>
            <person name="Farmer C."/>
            <person name="Delahaunty K."/>
            <person name="Markovic C."/>
            <person name="Hall O."/>
            <person name="Minx P."/>
            <person name="Tomlinson C."/>
            <person name="Mitreva M."/>
            <person name="Nelson J."/>
            <person name="Hou S."/>
            <person name="Wollam A."/>
            <person name="Pepin K.H."/>
            <person name="Johnson M."/>
            <person name="Bhonagiri V."/>
            <person name="Nash W.E."/>
            <person name="Warren W."/>
            <person name="Chinwalla A."/>
            <person name="Mardis E.R."/>
            <person name="Wilson R.K."/>
        </authorList>
    </citation>
    <scope>NUCLEOTIDE SEQUENCE [LARGE SCALE GENOMIC DNA]</scope>
    <source>
        <strain evidence="3">DSM 15176</strain>
    </source>
</reference>
<dbReference type="Pfam" id="PF00403">
    <property type="entry name" value="HMA"/>
    <property type="match status" value="1"/>
</dbReference>
<dbReference type="OrthoDB" id="9813965at2"/>
<dbReference type="InterPro" id="IPR006121">
    <property type="entry name" value="HMA_dom"/>
</dbReference>
<dbReference type="Proteomes" id="UP000003438">
    <property type="component" value="Unassembled WGS sequence"/>
</dbReference>
<gene>
    <name evidence="3" type="ORF">SUBVAR_06837</name>
</gene>
<feature type="region of interest" description="Disordered" evidence="1">
    <location>
        <begin position="1"/>
        <end position="21"/>
    </location>
</feature>
<keyword evidence="4" id="KW-1185">Reference proteome</keyword>
<evidence type="ECO:0000256" key="1">
    <source>
        <dbReference type="SAM" id="MobiDB-lite"/>
    </source>
</evidence>
<evidence type="ECO:0000259" key="2">
    <source>
        <dbReference type="PROSITE" id="PS50846"/>
    </source>
</evidence>
<dbReference type="SUPFAM" id="SSF55008">
    <property type="entry name" value="HMA, heavy metal-associated domain"/>
    <property type="match status" value="1"/>
</dbReference>
<sequence length="97" mass="10327">MPDDTGGRQHRRFPTTNKNQEDRILMKKMMKVEGMHCAGCSGRLKRLLEALPAVESAAADHAAGTAEVTLKSDLSADALKATVEKAGFTLVSVESAG</sequence>
<dbReference type="GO" id="GO:0046872">
    <property type="term" value="F:metal ion binding"/>
    <property type="evidence" value="ECO:0007669"/>
    <property type="project" value="InterPro"/>
</dbReference>
<dbReference type="InterPro" id="IPR036163">
    <property type="entry name" value="HMA_dom_sf"/>
</dbReference>
<name>D1PR10_9FIRM</name>
<proteinExistence type="predicted"/>
<dbReference type="Gene3D" id="3.30.70.100">
    <property type="match status" value="1"/>
</dbReference>
<dbReference type="EMBL" id="ACBY02000054">
    <property type="protein sequence ID" value="EFB74857.1"/>
    <property type="molecule type" value="Genomic_DNA"/>
</dbReference>
<comment type="caution">
    <text evidence="3">The sequence shown here is derived from an EMBL/GenBank/DDBJ whole genome shotgun (WGS) entry which is preliminary data.</text>
</comment>
<dbReference type="STRING" id="411471.SUBVAR_06837"/>
<dbReference type="AlphaFoldDB" id="D1PR10"/>